<proteinExistence type="predicted"/>
<organism evidence="2 3">
    <name type="scientific">Microthlaspi erraticum</name>
    <dbReference type="NCBI Taxonomy" id="1685480"/>
    <lineage>
        <taxon>Eukaryota</taxon>
        <taxon>Viridiplantae</taxon>
        <taxon>Streptophyta</taxon>
        <taxon>Embryophyta</taxon>
        <taxon>Tracheophyta</taxon>
        <taxon>Spermatophyta</taxon>
        <taxon>Magnoliopsida</taxon>
        <taxon>eudicotyledons</taxon>
        <taxon>Gunneridae</taxon>
        <taxon>Pentapetalae</taxon>
        <taxon>rosids</taxon>
        <taxon>malvids</taxon>
        <taxon>Brassicales</taxon>
        <taxon>Brassicaceae</taxon>
        <taxon>Coluteocarpeae</taxon>
        <taxon>Microthlaspi</taxon>
    </lineage>
</organism>
<evidence type="ECO:0000313" key="2">
    <source>
        <dbReference type="EMBL" id="CAA7051544.1"/>
    </source>
</evidence>
<evidence type="ECO:0000313" key="3">
    <source>
        <dbReference type="Proteomes" id="UP000467841"/>
    </source>
</evidence>
<reference evidence="2" key="1">
    <citation type="submission" date="2020-01" db="EMBL/GenBank/DDBJ databases">
        <authorList>
            <person name="Mishra B."/>
        </authorList>
    </citation>
    <scope>NUCLEOTIDE SEQUENCE [LARGE SCALE GENOMIC DNA]</scope>
</reference>
<dbReference type="PANTHER" id="PTHR31672:SF13">
    <property type="entry name" value="F-BOX PROTEIN CPR30-LIKE"/>
    <property type="match status" value="1"/>
</dbReference>
<dbReference type="PROSITE" id="PS50181">
    <property type="entry name" value="FBOX"/>
    <property type="match status" value="1"/>
</dbReference>
<dbReference type="Proteomes" id="UP000467841">
    <property type="component" value="Unassembled WGS sequence"/>
</dbReference>
<comment type="caution">
    <text evidence="2">The sequence shown here is derived from an EMBL/GenBank/DDBJ whole genome shotgun (WGS) entry which is preliminary data.</text>
</comment>
<evidence type="ECO:0000259" key="1">
    <source>
        <dbReference type="PROSITE" id="PS50181"/>
    </source>
</evidence>
<dbReference type="SUPFAM" id="SSF81383">
    <property type="entry name" value="F-box domain"/>
    <property type="match status" value="1"/>
</dbReference>
<dbReference type="SUPFAM" id="SSF50965">
    <property type="entry name" value="Galactose oxidase, central domain"/>
    <property type="match status" value="1"/>
</dbReference>
<dbReference type="InterPro" id="IPR017451">
    <property type="entry name" value="F-box-assoc_interact_dom"/>
</dbReference>
<dbReference type="Pfam" id="PF07734">
    <property type="entry name" value="FBA_1"/>
    <property type="match status" value="1"/>
</dbReference>
<dbReference type="AlphaFoldDB" id="A0A6D2KER3"/>
<dbReference type="Gene3D" id="1.20.1280.50">
    <property type="match status" value="1"/>
</dbReference>
<dbReference type="Pfam" id="PF00646">
    <property type="entry name" value="F-box"/>
    <property type="match status" value="1"/>
</dbReference>
<dbReference type="SMART" id="SM00256">
    <property type="entry name" value="FBOX"/>
    <property type="match status" value="1"/>
</dbReference>
<dbReference type="OrthoDB" id="1036825at2759"/>
<dbReference type="InterPro" id="IPR050796">
    <property type="entry name" value="SCF_F-box_component"/>
</dbReference>
<dbReference type="EMBL" id="CACVBM020001484">
    <property type="protein sequence ID" value="CAA7051544.1"/>
    <property type="molecule type" value="Genomic_DNA"/>
</dbReference>
<dbReference type="InterPro" id="IPR011043">
    <property type="entry name" value="Gal_Oxase/kelch_b-propeller"/>
</dbReference>
<dbReference type="NCBIfam" id="TIGR01640">
    <property type="entry name" value="F_box_assoc_1"/>
    <property type="match status" value="1"/>
</dbReference>
<sequence length="388" mass="44360">MAKFRELPGELVEEILCRVPAKSLKRLRCSCKQWNRLVKDAAFARKHSDKSAKQVTCLMLMNHLRISEMSMNLDGKPPSVEVKAELSLLDPRSSKSSLQVQFDVAEVRHCDGLLLCTSQDFKRIVVWNPFTGYTRWIEPGGERGGEFSLGYYQDKRSNTRRYKVLDSDIYDLLKSKIYDFDTGSWRIVDGGDSVTRPACSCNEQIVSFKGNTYWFASDEEKPELGVSLLRFDFETEKFGYLPLPYQSRYLTACFSVVGEEKLCVLLQQEIWSKTEIWVTDKIGESNKGVSWSRVLAFHLSLDLHVLSSASFLLDEEKKVVVWCDGCVDENGDRHTKDMIYIVGEDNNVTQVEFGVDEINGCWPSILTYFPSLAQIEPARGKKRKRSES</sequence>
<protein>
    <recommendedName>
        <fullName evidence="1">F-box domain-containing protein</fullName>
    </recommendedName>
</protein>
<dbReference type="PANTHER" id="PTHR31672">
    <property type="entry name" value="BNACNNG10540D PROTEIN"/>
    <property type="match status" value="1"/>
</dbReference>
<gene>
    <name evidence="2" type="ORF">MERR_LOCUS38779</name>
</gene>
<accession>A0A6D2KER3</accession>
<name>A0A6D2KER3_9BRAS</name>
<feature type="domain" description="F-box" evidence="1">
    <location>
        <begin position="1"/>
        <end position="47"/>
    </location>
</feature>
<dbReference type="InterPro" id="IPR001810">
    <property type="entry name" value="F-box_dom"/>
</dbReference>
<keyword evidence="3" id="KW-1185">Reference proteome</keyword>
<dbReference type="InterPro" id="IPR036047">
    <property type="entry name" value="F-box-like_dom_sf"/>
</dbReference>
<dbReference type="InterPro" id="IPR006527">
    <property type="entry name" value="F-box-assoc_dom_typ1"/>
</dbReference>
<dbReference type="CDD" id="cd22157">
    <property type="entry name" value="F-box_AtFBW1-like"/>
    <property type="match status" value="1"/>
</dbReference>